<dbReference type="AlphaFoldDB" id="A0A0P8E2V2"/>
<dbReference type="Proteomes" id="UP000050360">
    <property type="component" value="Unassembled WGS sequence"/>
</dbReference>
<protein>
    <submittedName>
        <fullName evidence="1">Uncharacterized protein</fullName>
    </submittedName>
</protein>
<evidence type="ECO:0000313" key="1">
    <source>
        <dbReference type="EMBL" id="KPQ44699.1"/>
    </source>
</evidence>
<reference evidence="1 2" key="1">
    <citation type="submission" date="2015-09" db="EMBL/GenBank/DDBJ databases">
        <title>A metagenomics-based metabolic model of nitrate-dependent anaerobic oxidation of methane by Methanoperedens-like archaea.</title>
        <authorList>
            <person name="Arshad A."/>
            <person name="Speth D.R."/>
            <person name="De Graaf R.M."/>
            <person name="Op Den Camp H.J."/>
            <person name="Jetten M.S."/>
            <person name="Welte C.U."/>
        </authorList>
    </citation>
    <scope>NUCLEOTIDE SEQUENCE [LARGE SCALE GENOMIC DNA]</scope>
</reference>
<gene>
    <name evidence="1" type="ORF">MPEBLZ_00718</name>
</gene>
<sequence>MTERKYTRWKKCLICDDFVKLMFPEDARDILIIYEPVEGMSDESGNWKKKQMGYIHRSCLLKAASSSLKKNNEERNSSIPEGI</sequence>
<name>A0A0P8E2V2_9EURY</name>
<proteinExistence type="predicted"/>
<comment type="caution">
    <text evidence="1">The sequence shown here is derived from an EMBL/GenBank/DDBJ whole genome shotgun (WGS) entry which is preliminary data.</text>
</comment>
<accession>A0A0P8E2V2</accession>
<dbReference type="EMBL" id="LKCM01000062">
    <property type="protein sequence ID" value="KPQ44699.1"/>
    <property type="molecule type" value="Genomic_DNA"/>
</dbReference>
<organism evidence="1 2">
    <name type="scientific">Candidatus Methanoperedens nitratireducens</name>
    <dbReference type="NCBI Taxonomy" id="1392998"/>
    <lineage>
        <taxon>Archaea</taxon>
        <taxon>Methanobacteriati</taxon>
        <taxon>Methanobacteriota</taxon>
        <taxon>Stenosarchaea group</taxon>
        <taxon>Methanomicrobia</taxon>
        <taxon>Methanosarcinales</taxon>
        <taxon>ANME-2 cluster</taxon>
        <taxon>Candidatus Methanoperedentaceae</taxon>
        <taxon>Candidatus Methanoperedens</taxon>
    </lineage>
</organism>
<evidence type="ECO:0000313" key="2">
    <source>
        <dbReference type="Proteomes" id="UP000050360"/>
    </source>
</evidence>